<evidence type="ECO:0000256" key="18">
    <source>
        <dbReference type="SAM" id="SignalP"/>
    </source>
</evidence>
<dbReference type="PROSITE" id="PS50011">
    <property type="entry name" value="PROTEIN_KINASE_DOM"/>
    <property type="match status" value="1"/>
</dbReference>
<evidence type="ECO:0000256" key="15">
    <source>
        <dbReference type="ARBA" id="ARBA00023180"/>
    </source>
</evidence>
<keyword evidence="8 16" id="KW-0547">Nucleotide-binding</keyword>
<dbReference type="Gene3D" id="2.90.10.10">
    <property type="entry name" value="Bulb-type lectin domain"/>
    <property type="match status" value="1"/>
</dbReference>
<dbReference type="PANTHER" id="PTHR27002:SF422">
    <property type="entry name" value="RECEPTOR-LIKE SERINE_THREONINE-PROTEIN KINASE"/>
    <property type="match status" value="1"/>
</dbReference>
<name>A0A8K0HF76_9ROSA</name>
<keyword evidence="14" id="KW-0675">Receptor</keyword>
<feature type="domain" description="Bulb-type lectin" evidence="20">
    <location>
        <begin position="24"/>
        <end position="148"/>
    </location>
</feature>
<keyword evidence="4 16" id="KW-0808">Transferase</keyword>
<comment type="caution">
    <text evidence="22">The sequence shown here is derived from an EMBL/GenBank/DDBJ whole genome shotgun (WGS) entry which is preliminary data.</text>
</comment>
<evidence type="ECO:0000256" key="12">
    <source>
        <dbReference type="ARBA" id="ARBA00023136"/>
    </source>
</evidence>
<comment type="catalytic activity">
    <reaction evidence="16">
        <text>L-threonyl-[protein] + ATP = O-phospho-L-threonyl-[protein] + ADP + H(+)</text>
        <dbReference type="Rhea" id="RHEA:46608"/>
        <dbReference type="Rhea" id="RHEA-COMP:11060"/>
        <dbReference type="Rhea" id="RHEA-COMP:11605"/>
        <dbReference type="ChEBI" id="CHEBI:15378"/>
        <dbReference type="ChEBI" id="CHEBI:30013"/>
        <dbReference type="ChEBI" id="CHEBI:30616"/>
        <dbReference type="ChEBI" id="CHEBI:61977"/>
        <dbReference type="ChEBI" id="CHEBI:456216"/>
        <dbReference type="EC" id="2.7.11.1"/>
    </reaction>
</comment>
<dbReference type="CDD" id="cd01098">
    <property type="entry name" value="PAN_AP_plant"/>
    <property type="match status" value="1"/>
</dbReference>
<keyword evidence="10 16" id="KW-0067">ATP-binding</keyword>
<comment type="similarity">
    <text evidence="16">Belongs to the protein kinase superfamily. Ser/Thr protein kinase family.</text>
</comment>
<dbReference type="Pfam" id="PF07714">
    <property type="entry name" value="PK_Tyr_Ser-Thr"/>
    <property type="match status" value="1"/>
</dbReference>
<evidence type="ECO:0000256" key="7">
    <source>
        <dbReference type="ARBA" id="ARBA00022734"/>
    </source>
</evidence>
<dbReference type="PROSITE" id="PS50927">
    <property type="entry name" value="BULB_LECTIN"/>
    <property type="match status" value="1"/>
</dbReference>
<dbReference type="InterPro" id="IPR001245">
    <property type="entry name" value="Ser-Thr/Tyr_kinase_cat_dom"/>
</dbReference>
<keyword evidence="7" id="KW-0430">Lectin</keyword>
<evidence type="ECO:0000256" key="11">
    <source>
        <dbReference type="ARBA" id="ARBA00022989"/>
    </source>
</evidence>
<keyword evidence="12 17" id="KW-0472">Membrane</keyword>
<dbReference type="Proteomes" id="UP000796880">
    <property type="component" value="Unassembled WGS sequence"/>
</dbReference>
<dbReference type="PROSITE" id="PS50948">
    <property type="entry name" value="PAN"/>
    <property type="match status" value="1"/>
</dbReference>
<dbReference type="GO" id="GO:0045087">
    <property type="term" value="P:innate immune response"/>
    <property type="evidence" value="ECO:0007669"/>
    <property type="project" value="UniProtKB-ARBA"/>
</dbReference>
<dbReference type="GO" id="GO:0005524">
    <property type="term" value="F:ATP binding"/>
    <property type="evidence" value="ECO:0007669"/>
    <property type="project" value="UniProtKB-KW"/>
</dbReference>
<keyword evidence="23" id="KW-1185">Reference proteome</keyword>
<dbReference type="CDD" id="cd14066">
    <property type="entry name" value="STKc_IRAK"/>
    <property type="match status" value="1"/>
</dbReference>
<dbReference type="OrthoDB" id="1934880at2759"/>
<dbReference type="PANTHER" id="PTHR27002">
    <property type="entry name" value="RECEPTOR-LIKE SERINE/THREONINE-PROTEIN KINASE SD1-8"/>
    <property type="match status" value="1"/>
</dbReference>
<evidence type="ECO:0000259" key="21">
    <source>
        <dbReference type="PROSITE" id="PS50948"/>
    </source>
</evidence>
<dbReference type="SMART" id="SM00220">
    <property type="entry name" value="S_TKc"/>
    <property type="match status" value="1"/>
</dbReference>
<keyword evidence="11 17" id="KW-1133">Transmembrane helix</keyword>
<evidence type="ECO:0000256" key="4">
    <source>
        <dbReference type="ARBA" id="ARBA00022679"/>
    </source>
</evidence>
<feature type="signal peptide" evidence="18">
    <location>
        <begin position="1"/>
        <end position="23"/>
    </location>
</feature>
<evidence type="ECO:0000256" key="9">
    <source>
        <dbReference type="ARBA" id="ARBA00022777"/>
    </source>
</evidence>
<feature type="domain" description="Apple" evidence="21">
    <location>
        <begin position="342"/>
        <end position="427"/>
    </location>
</feature>
<dbReference type="SMART" id="SM00108">
    <property type="entry name" value="B_lectin"/>
    <property type="match status" value="1"/>
</dbReference>
<dbReference type="EC" id="2.7.11.1" evidence="16"/>
<keyword evidence="6 18" id="KW-0732">Signal</keyword>
<dbReference type="InterPro" id="IPR036426">
    <property type="entry name" value="Bulb-type_lectin_dom_sf"/>
</dbReference>
<proteinExistence type="inferred from homology"/>
<dbReference type="InterPro" id="IPR011009">
    <property type="entry name" value="Kinase-like_dom_sf"/>
</dbReference>
<evidence type="ECO:0000256" key="1">
    <source>
        <dbReference type="ARBA" id="ARBA00004251"/>
    </source>
</evidence>
<dbReference type="InterPro" id="IPR000719">
    <property type="entry name" value="Prot_kinase_dom"/>
</dbReference>
<dbReference type="Pfam" id="PF08276">
    <property type="entry name" value="PAN_2"/>
    <property type="match status" value="1"/>
</dbReference>
<keyword evidence="13" id="KW-1015">Disulfide bond</keyword>
<dbReference type="InterPro" id="IPR000858">
    <property type="entry name" value="S_locus_glycoprot_dom"/>
</dbReference>
<dbReference type="SUPFAM" id="SSF51110">
    <property type="entry name" value="alpha-D-mannose-specific plant lectins"/>
    <property type="match status" value="1"/>
</dbReference>
<keyword evidence="9 16" id="KW-0418">Kinase</keyword>
<feature type="domain" description="Protein kinase" evidence="19">
    <location>
        <begin position="516"/>
        <end position="801"/>
    </location>
</feature>
<evidence type="ECO:0000256" key="6">
    <source>
        <dbReference type="ARBA" id="ARBA00022729"/>
    </source>
</evidence>
<evidence type="ECO:0000256" key="16">
    <source>
        <dbReference type="PIRNR" id="PIRNR000641"/>
    </source>
</evidence>
<keyword evidence="2" id="KW-1003">Cell membrane</keyword>
<dbReference type="Pfam" id="PF01453">
    <property type="entry name" value="B_lectin"/>
    <property type="match status" value="1"/>
</dbReference>
<dbReference type="GO" id="GO:0048544">
    <property type="term" value="P:recognition of pollen"/>
    <property type="evidence" value="ECO:0007669"/>
    <property type="project" value="InterPro"/>
</dbReference>
<evidence type="ECO:0000259" key="20">
    <source>
        <dbReference type="PROSITE" id="PS50927"/>
    </source>
</evidence>
<keyword evidence="3 16" id="KW-0723">Serine/threonine-protein kinase</keyword>
<evidence type="ECO:0000313" key="23">
    <source>
        <dbReference type="Proteomes" id="UP000796880"/>
    </source>
</evidence>
<gene>
    <name evidence="22" type="ORF">FNV43_RR07702</name>
</gene>
<evidence type="ECO:0000256" key="10">
    <source>
        <dbReference type="ARBA" id="ARBA00022840"/>
    </source>
</evidence>
<evidence type="ECO:0000256" key="5">
    <source>
        <dbReference type="ARBA" id="ARBA00022692"/>
    </source>
</evidence>
<dbReference type="Gene3D" id="1.10.510.10">
    <property type="entry name" value="Transferase(Phosphotransferase) domain 1"/>
    <property type="match status" value="1"/>
</dbReference>
<keyword evidence="15" id="KW-0325">Glycoprotein</keyword>
<evidence type="ECO:0000256" key="17">
    <source>
        <dbReference type="SAM" id="Phobius"/>
    </source>
</evidence>
<dbReference type="GO" id="GO:0030246">
    <property type="term" value="F:carbohydrate binding"/>
    <property type="evidence" value="ECO:0007669"/>
    <property type="project" value="UniProtKB-KW"/>
</dbReference>
<dbReference type="InterPro" id="IPR024171">
    <property type="entry name" value="SRK-like_kinase"/>
</dbReference>
<evidence type="ECO:0000256" key="3">
    <source>
        <dbReference type="ARBA" id="ARBA00022527"/>
    </source>
</evidence>
<dbReference type="InterPro" id="IPR008271">
    <property type="entry name" value="Ser/Thr_kinase_AS"/>
</dbReference>
<comment type="subcellular location">
    <subcellularLocation>
        <location evidence="1">Cell membrane</location>
        <topology evidence="1">Single-pass type I membrane protein</topology>
    </subcellularLocation>
</comment>
<dbReference type="PIRSF" id="PIRSF000641">
    <property type="entry name" value="SRK"/>
    <property type="match status" value="1"/>
</dbReference>
<evidence type="ECO:0000313" key="22">
    <source>
        <dbReference type="EMBL" id="KAF3451607.1"/>
    </source>
</evidence>
<dbReference type="InterPro" id="IPR003609">
    <property type="entry name" value="Pan_app"/>
</dbReference>
<dbReference type="GO" id="GO:0005886">
    <property type="term" value="C:plasma membrane"/>
    <property type="evidence" value="ECO:0007669"/>
    <property type="project" value="UniProtKB-SubCell"/>
</dbReference>
<evidence type="ECO:0000256" key="13">
    <source>
        <dbReference type="ARBA" id="ARBA00023157"/>
    </source>
</evidence>
<dbReference type="SUPFAM" id="SSF56112">
    <property type="entry name" value="Protein kinase-like (PK-like)"/>
    <property type="match status" value="1"/>
</dbReference>
<reference evidence="22" key="1">
    <citation type="submission" date="2020-03" db="EMBL/GenBank/DDBJ databases">
        <title>A high-quality chromosome-level genome assembly of a woody plant with both climbing and erect habits, Rhamnella rubrinervis.</title>
        <authorList>
            <person name="Lu Z."/>
            <person name="Yang Y."/>
            <person name="Zhu X."/>
            <person name="Sun Y."/>
        </authorList>
    </citation>
    <scope>NUCLEOTIDE SEQUENCE</scope>
    <source>
        <strain evidence="22">BYM</strain>
        <tissue evidence="22">Leaf</tissue>
    </source>
</reference>
<keyword evidence="5 17" id="KW-0812">Transmembrane</keyword>
<dbReference type="PROSITE" id="PS00108">
    <property type="entry name" value="PROTEIN_KINASE_ST"/>
    <property type="match status" value="1"/>
</dbReference>
<sequence length="832" mass="93191">MGAKHTYCSVLCLLSIFLSYCHAVYNITQSQALYPGQTLVSPSQIFELGFFSPNNSDNQFVGIWYKQNFSQKVVVWVANRENQLAVTDSRASLAIGSNGNLNLVDGRKRSVWSTDTGAQSNGSVAELSDNGNLLLKNVTTGTILWRSFDHPGNTYLPHSVLSLTVKTGERTVLTSWKSGTDPSLGQFTLGLSPKTPPEAFIWINGSIPHWRSGPWNKAKFIGVPEMDSSYLSAFKLDKDVEKGTINFSFNPSDPTISFYLFISSQGVLRLMQKDEDKDYWYINWEGPNNTCEVYGVCGPFAACKASESPICTCLKGFEPKSNEEWSEGNWKRGCDRRTKLVCDKNTSNSASSGGKNDGFWKSMMKLPDFYEYVPFEDAESCHTWCRSNCSCLAYAFVDGIGCLVWSKDLIDIFEFSSGGEVLFIRLAPAELDGDQQKKKVIISLAAVGTIVVLGAIFLAWYRWRANQKGNNKDTTKNFYLIDSETSIDTPQVAKPHDSSELAVFDFDSMLVATNHFSITNKLGQGGFGPVYKGKLHDGKDIAVKRLSSNSGQGIEEFKNEMILISKLQHRNLVRLMGCCIYKEEKLLIYEFMPNKSLDFFLFDPKRRPELNWATRFNIIQGVAKGILYLHRDSSLRVIHRDLKASNILLDGKMNPKISDFGLARIFQETIDLANTHRVVGTLGYMSPEYAMGGIFSEKSDVYSFGVLILEIVSGMKNNSFYYRDEQLSLNAHAWQLWSECRELNLMDEVLADSYSSSEVVRCIDVGLLCAQDHPTDRPTMPDVLTMLSNESDRPKPKRPSFFNQSSLKGDLRPQIGTKCSTNEATISVIEGR</sequence>
<dbReference type="FunFam" id="3.30.200.20:FF:000330">
    <property type="entry name" value="G-type lectin S-receptor-like serine/threonine-protein kinase At4g03230"/>
    <property type="match status" value="1"/>
</dbReference>
<dbReference type="Pfam" id="PF00954">
    <property type="entry name" value="S_locus_glycop"/>
    <property type="match status" value="1"/>
</dbReference>
<dbReference type="AlphaFoldDB" id="A0A8K0HF76"/>
<organism evidence="22 23">
    <name type="scientific">Rhamnella rubrinervis</name>
    <dbReference type="NCBI Taxonomy" id="2594499"/>
    <lineage>
        <taxon>Eukaryota</taxon>
        <taxon>Viridiplantae</taxon>
        <taxon>Streptophyta</taxon>
        <taxon>Embryophyta</taxon>
        <taxon>Tracheophyta</taxon>
        <taxon>Spermatophyta</taxon>
        <taxon>Magnoliopsida</taxon>
        <taxon>eudicotyledons</taxon>
        <taxon>Gunneridae</taxon>
        <taxon>Pentapetalae</taxon>
        <taxon>rosids</taxon>
        <taxon>fabids</taxon>
        <taxon>Rosales</taxon>
        <taxon>Rhamnaceae</taxon>
        <taxon>rhamnoid group</taxon>
        <taxon>Rhamneae</taxon>
        <taxon>Rhamnella</taxon>
    </lineage>
</organism>
<comment type="catalytic activity">
    <reaction evidence="16">
        <text>L-seryl-[protein] + ATP = O-phospho-L-seryl-[protein] + ADP + H(+)</text>
        <dbReference type="Rhea" id="RHEA:17989"/>
        <dbReference type="Rhea" id="RHEA-COMP:9863"/>
        <dbReference type="Rhea" id="RHEA-COMP:11604"/>
        <dbReference type="ChEBI" id="CHEBI:15378"/>
        <dbReference type="ChEBI" id="CHEBI:29999"/>
        <dbReference type="ChEBI" id="CHEBI:30616"/>
        <dbReference type="ChEBI" id="CHEBI:83421"/>
        <dbReference type="ChEBI" id="CHEBI:456216"/>
        <dbReference type="EC" id="2.7.11.1"/>
    </reaction>
</comment>
<dbReference type="GO" id="GO:0004674">
    <property type="term" value="F:protein serine/threonine kinase activity"/>
    <property type="evidence" value="ECO:0007669"/>
    <property type="project" value="UniProtKB-KW"/>
</dbReference>
<evidence type="ECO:0000256" key="2">
    <source>
        <dbReference type="ARBA" id="ARBA00022475"/>
    </source>
</evidence>
<evidence type="ECO:0000259" key="19">
    <source>
        <dbReference type="PROSITE" id="PS50011"/>
    </source>
</evidence>
<dbReference type="EMBL" id="VOIH02000003">
    <property type="protein sequence ID" value="KAF3451607.1"/>
    <property type="molecule type" value="Genomic_DNA"/>
</dbReference>
<dbReference type="FunFam" id="1.10.510.10:FF:000345">
    <property type="entry name" value="G-type lectin S-receptor-like serine/threonine-protein kinase"/>
    <property type="match status" value="1"/>
</dbReference>
<feature type="transmembrane region" description="Helical" evidence="17">
    <location>
        <begin position="440"/>
        <end position="461"/>
    </location>
</feature>
<accession>A0A8K0HF76</accession>
<protein>
    <recommendedName>
        <fullName evidence="16">Receptor-like serine/threonine-protein kinase</fullName>
        <ecNumber evidence="16">2.7.11.1</ecNumber>
    </recommendedName>
</protein>
<dbReference type="InterPro" id="IPR001480">
    <property type="entry name" value="Bulb-type_lectin_dom"/>
</dbReference>
<evidence type="ECO:0000256" key="14">
    <source>
        <dbReference type="ARBA" id="ARBA00023170"/>
    </source>
</evidence>
<evidence type="ECO:0000256" key="8">
    <source>
        <dbReference type="ARBA" id="ARBA00022741"/>
    </source>
</evidence>
<feature type="chain" id="PRO_5035456950" description="Receptor-like serine/threonine-protein kinase" evidence="18">
    <location>
        <begin position="24"/>
        <end position="832"/>
    </location>
</feature>
<dbReference type="SMART" id="SM00473">
    <property type="entry name" value="PAN_AP"/>
    <property type="match status" value="1"/>
</dbReference>
<dbReference type="Gene3D" id="3.30.200.20">
    <property type="entry name" value="Phosphorylase Kinase, domain 1"/>
    <property type="match status" value="1"/>
</dbReference>
<dbReference type="CDD" id="cd00028">
    <property type="entry name" value="B_lectin"/>
    <property type="match status" value="1"/>
</dbReference>